<dbReference type="PROSITE" id="PS50053">
    <property type="entry name" value="UBIQUITIN_2"/>
    <property type="match status" value="1"/>
</dbReference>
<evidence type="ECO:0000313" key="3">
    <source>
        <dbReference type="EMBL" id="NDJ92544.1"/>
    </source>
</evidence>
<proteinExistence type="predicted"/>
<dbReference type="SMART" id="SM00213">
    <property type="entry name" value="UBQ"/>
    <property type="match status" value="1"/>
</dbReference>
<dbReference type="GO" id="GO:0036503">
    <property type="term" value="P:ERAD pathway"/>
    <property type="evidence" value="ECO:0007669"/>
    <property type="project" value="TreeGrafter"/>
</dbReference>
<dbReference type="EMBL" id="GHBP01000969">
    <property type="protein sequence ID" value="NDJ92544.1"/>
    <property type="molecule type" value="Transcribed_RNA"/>
</dbReference>
<sequence>MKVSVKTLDSVTRSFDVTPETTILEFKHIISPEISIDAEKIRFIFKGTVLDDTRTVTSCELEDATIHAVERLPQVPPSQSSSEPAPNPPPEENTMFRNTLVASEELSRAVQRILRTVQTTFLDVRGPVFKYSIFPDCHRC</sequence>
<dbReference type="PANTHER" id="PTHR15204">
    <property type="entry name" value="LARGE PROLINE-RICH PROTEIN BAG6"/>
    <property type="match status" value="1"/>
</dbReference>
<evidence type="ECO:0000256" key="1">
    <source>
        <dbReference type="SAM" id="MobiDB-lite"/>
    </source>
</evidence>
<feature type="domain" description="Ubiquitin-like" evidence="2">
    <location>
        <begin position="1"/>
        <end position="65"/>
    </location>
</feature>
<dbReference type="GO" id="GO:0051787">
    <property type="term" value="F:misfolded protein binding"/>
    <property type="evidence" value="ECO:0007669"/>
    <property type="project" value="TreeGrafter"/>
</dbReference>
<dbReference type="Pfam" id="PF00240">
    <property type="entry name" value="ubiquitin"/>
    <property type="match status" value="1"/>
</dbReference>
<organism evidence="3">
    <name type="scientific">Henneguya salminicola</name>
    <name type="common">Myxosporean</name>
    <dbReference type="NCBI Taxonomy" id="69463"/>
    <lineage>
        <taxon>Eukaryota</taxon>
        <taxon>Metazoa</taxon>
        <taxon>Cnidaria</taxon>
        <taxon>Myxozoa</taxon>
        <taxon>Myxosporea</taxon>
        <taxon>Bivalvulida</taxon>
        <taxon>Platysporina</taxon>
        <taxon>Myxobolidae</taxon>
        <taxon>Henneguya</taxon>
    </lineage>
</organism>
<dbReference type="Gene3D" id="3.10.20.90">
    <property type="entry name" value="Phosphatidylinositol 3-kinase Catalytic Subunit, Chain A, domain 1"/>
    <property type="match status" value="1"/>
</dbReference>
<dbReference type="InterPro" id="IPR000626">
    <property type="entry name" value="Ubiquitin-like_dom"/>
</dbReference>
<reference evidence="3" key="1">
    <citation type="submission" date="2018-11" db="EMBL/GenBank/DDBJ databases">
        <title>Henneguya salminicola genome and transcriptome.</title>
        <authorList>
            <person name="Yahalomi D."/>
            <person name="Atkinson S.D."/>
            <person name="Neuhof M."/>
            <person name="Chang E.S."/>
            <person name="Philippe H."/>
            <person name="Cartwright P."/>
            <person name="Bartholomew J.L."/>
            <person name="Huchon D."/>
        </authorList>
    </citation>
    <scope>NUCLEOTIDE SEQUENCE</scope>
    <source>
        <strain evidence="3">Hz1</strain>
        <tissue evidence="3">Whole</tissue>
    </source>
</reference>
<dbReference type="GO" id="GO:0031593">
    <property type="term" value="F:polyubiquitin modification-dependent protein binding"/>
    <property type="evidence" value="ECO:0007669"/>
    <property type="project" value="TreeGrafter"/>
</dbReference>
<dbReference type="AlphaFoldDB" id="A0A6G3MEY5"/>
<dbReference type="PANTHER" id="PTHR15204:SF0">
    <property type="entry name" value="LARGE PROLINE-RICH PROTEIN BAG6"/>
    <property type="match status" value="1"/>
</dbReference>
<accession>A0A6G3MEY5</accession>
<dbReference type="SUPFAM" id="SSF54236">
    <property type="entry name" value="Ubiquitin-like"/>
    <property type="match status" value="1"/>
</dbReference>
<feature type="region of interest" description="Disordered" evidence="1">
    <location>
        <begin position="70"/>
        <end position="94"/>
    </location>
</feature>
<name>A0A6G3MEY5_HENSL</name>
<evidence type="ECO:0000259" key="2">
    <source>
        <dbReference type="PROSITE" id="PS50053"/>
    </source>
</evidence>
<dbReference type="InterPro" id="IPR029071">
    <property type="entry name" value="Ubiquitin-like_domsf"/>
</dbReference>
<protein>
    <submittedName>
        <fullName evidence="3">Large proline-rich protein bag6 (Trinotate prediction)</fullName>
    </submittedName>
</protein>
<dbReference type="GO" id="GO:0071818">
    <property type="term" value="C:BAT3 complex"/>
    <property type="evidence" value="ECO:0007669"/>
    <property type="project" value="TreeGrafter"/>
</dbReference>